<keyword evidence="2" id="KW-1185">Reference proteome</keyword>
<accession>A0AAX4P1S5</accession>
<dbReference type="Proteomes" id="UP001472866">
    <property type="component" value="Chromosome 02"/>
</dbReference>
<proteinExistence type="predicted"/>
<dbReference type="EMBL" id="CP151502">
    <property type="protein sequence ID" value="WZN59904.1"/>
    <property type="molecule type" value="Genomic_DNA"/>
</dbReference>
<name>A0AAX4P1S5_9CHLO</name>
<protein>
    <submittedName>
        <fullName evidence="1">COMM domain-containing protein</fullName>
    </submittedName>
</protein>
<organism evidence="1 2">
    <name type="scientific">Chloropicon roscoffensis</name>
    <dbReference type="NCBI Taxonomy" id="1461544"/>
    <lineage>
        <taxon>Eukaryota</taxon>
        <taxon>Viridiplantae</taxon>
        <taxon>Chlorophyta</taxon>
        <taxon>Chloropicophyceae</taxon>
        <taxon>Chloropicales</taxon>
        <taxon>Chloropicaceae</taxon>
        <taxon>Chloropicon</taxon>
    </lineage>
</organism>
<evidence type="ECO:0000313" key="2">
    <source>
        <dbReference type="Proteomes" id="UP001472866"/>
    </source>
</evidence>
<dbReference type="AlphaFoldDB" id="A0AAX4P1S5"/>
<sequence length="175" mass="18311">MAPKAKLGAALEGVDGKETMALGEAAVRLLLGEDSGRPEDGRVVASLAGAIAGACREGLPDEEVAPYLRSEHLLPPGAADRVAEALKANRPRVQRALDEASGSTCLPRLGSATWRLDVVRKGGDRGVEPVFHVSLADVRGEGLSSFACNMEEMQDLVATLKDACLSMGRNETFGA</sequence>
<reference evidence="1 2" key="1">
    <citation type="submission" date="2024-03" db="EMBL/GenBank/DDBJ databases">
        <title>Complete genome sequence of the green alga Chloropicon roscoffensis RCC1871.</title>
        <authorList>
            <person name="Lemieux C."/>
            <person name="Pombert J.-F."/>
            <person name="Otis C."/>
            <person name="Turmel M."/>
        </authorList>
    </citation>
    <scope>NUCLEOTIDE SEQUENCE [LARGE SCALE GENOMIC DNA]</scope>
    <source>
        <strain evidence="1 2">RCC1871</strain>
    </source>
</reference>
<gene>
    <name evidence="1" type="ORF">HKI87_02g14320</name>
</gene>
<evidence type="ECO:0000313" key="1">
    <source>
        <dbReference type="EMBL" id="WZN59904.1"/>
    </source>
</evidence>